<gene>
    <name evidence="1" type="ORF">EI97DRAFT_126343</name>
</gene>
<dbReference type="Proteomes" id="UP000800097">
    <property type="component" value="Unassembled WGS sequence"/>
</dbReference>
<dbReference type="EMBL" id="ML986503">
    <property type="protein sequence ID" value="KAF2274330.1"/>
    <property type="molecule type" value="Genomic_DNA"/>
</dbReference>
<dbReference type="AlphaFoldDB" id="A0A6A6JCI4"/>
<protein>
    <submittedName>
        <fullName evidence="1">Uncharacterized protein</fullName>
    </submittedName>
</protein>
<evidence type="ECO:0000313" key="2">
    <source>
        <dbReference type="Proteomes" id="UP000800097"/>
    </source>
</evidence>
<sequence length="198" mass="23195">MPHRAPRRPQPPPSFCSDLPLFHIPLRPARTPLRPNPHIHPLPIPIAIPILQRQQPHPCQSLPQRLHTLRRRIRPMMRRPRKQDPRLGTPPLELSILMTSSLVRRSRRRRRISLPLIRSVTRRRSSSPASIHLRVPQPQIRPILTPRVQQRPLGKRLPAQQRLLPTLGRLHETWRQGRVRRFPTADPMRLRIDPGNGE</sequence>
<accession>A0A6A6JCI4</accession>
<name>A0A6A6JCI4_WESOR</name>
<keyword evidence="2" id="KW-1185">Reference proteome</keyword>
<organism evidence="1 2">
    <name type="scientific">Westerdykella ornata</name>
    <dbReference type="NCBI Taxonomy" id="318751"/>
    <lineage>
        <taxon>Eukaryota</taxon>
        <taxon>Fungi</taxon>
        <taxon>Dikarya</taxon>
        <taxon>Ascomycota</taxon>
        <taxon>Pezizomycotina</taxon>
        <taxon>Dothideomycetes</taxon>
        <taxon>Pleosporomycetidae</taxon>
        <taxon>Pleosporales</taxon>
        <taxon>Sporormiaceae</taxon>
        <taxon>Westerdykella</taxon>
    </lineage>
</organism>
<reference evidence="1" key="1">
    <citation type="journal article" date="2020" name="Stud. Mycol.">
        <title>101 Dothideomycetes genomes: a test case for predicting lifestyles and emergence of pathogens.</title>
        <authorList>
            <person name="Haridas S."/>
            <person name="Albert R."/>
            <person name="Binder M."/>
            <person name="Bloem J."/>
            <person name="Labutti K."/>
            <person name="Salamov A."/>
            <person name="Andreopoulos B."/>
            <person name="Baker S."/>
            <person name="Barry K."/>
            <person name="Bills G."/>
            <person name="Bluhm B."/>
            <person name="Cannon C."/>
            <person name="Castanera R."/>
            <person name="Culley D."/>
            <person name="Daum C."/>
            <person name="Ezra D."/>
            <person name="Gonzalez J."/>
            <person name="Henrissat B."/>
            <person name="Kuo A."/>
            <person name="Liang C."/>
            <person name="Lipzen A."/>
            <person name="Lutzoni F."/>
            <person name="Magnuson J."/>
            <person name="Mondo S."/>
            <person name="Nolan M."/>
            <person name="Ohm R."/>
            <person name="Pangilinan J."/>
            <person name="Park H.-J."/>
            <person name="Ramirez L."/>
            <person name="Alfaro M."/>
            <person name="Sun H."/>
            <person name="Tritt A."/>
            <person name="Yoshinaga Y."/>
            <person name="Zwiers L.-H."/>
            <person name="Turgeon B."/>
            <person name="Goodwin S."/>
            <person name="Spatafora J."/>
            <person name="Crous P."/>
            <person name="Grigoriev I."/>
        </authorList>
    </citation>
    <scope>NUCLEOTIDE SEQUENCE</scope>
    <source>
        <strain evidence="1">CBS 379.55</strain>
    </source>
</reference>
<evidence type="ECO:0000313" key="1">
    <source>
        <dbReference type="EMBL" id="KAF2274330.1"/>
    </source>
</evidence>
<dbReference type="GeneID" id="54546258"/>
<dbReference type="RefSeq" id="XP_033651869.1">
    <property type="nucleotide sequence ID" value="XM_033793083.1"/>
</dbReference>
<proteinExistence type="predicted"/>